<feature type="domain" description="DUF4218" evidence="2">
    <location>
        <begin position="691"/>
        <end position="804"/>
    </location>
</feature>
<evidence type="ECO:0000259" key="2">
    <source>
        <dbReference type="Pfam" id="PF13960"/>
    </source>
</evidence>
<evidence type="ECO:0000313" key="5">
    <source>
        <dbReference type="Proteomes" id="UP001152523"/>
    </source>
</evidence>
<dbReference type="Pfam" id="PF03004">
    <property type="entry name" value="Transposase_24"/>
    <property type="match status" value="1"/>
</dbReference>
<feature type="compositionally biased region" description="Polar residues" evidence="1">
    <location>
        <begin position="944"/>
        <end position="962"/>
    </location>
</feature>
<organism evidence="4 5">
    <name type="scientific">Cuscuta epithymum</name>
    <dbReference type="NCBI Taxonomy" id="186058"/>
    <lineage>
        <taxon>Eukaryota</taxon>
        <taxon>Viridiplantae</taxon>
        <taxon>Streptophyta</taxon>
        <taxon>Embryophyta</taxon>
        <taxon>Tracheophyta</taxon>
        <taxon>Spermatophyta</taxon>
        <taxon>Magnoliopsida</taxon>
        <taxon>eudicotyledons</taxon>
        <taxon>Gunneridae</taxon>
        <taxon>Pentapetalae</taxon>
        <taxon>asterids</taxon>
        <taxon>lamiids</taxon>
        <taxon>Solanales</taxon>
        <taxon>Convolvulaceae</taxon>
        <taxon>Cuscuteae</taxon>
        <taxon>Cuscuta</taxon>
        <taxon>Cuscuta subgen. Cuscuta</taxon>
    </lineage>
</organism>
<proteinExistence type="predicted"/>
<evidence type="ECO:0000313" key="4">
    <source>
        <dbReference type="EMBL" id="CAH9127396.1"/>
    </source>
</evidence>
<dbReference type="Pfam" id="PF02992">
    <property type="entry name" value="Transposase_21"/>
    <property type="match status" value="1"/>
</dbReference>
<gene>
    <name evidence="4" type="ORF">CEPIT_LOCUS28282</name>
</gene>
<feature type="compositionally biased region" description="Acidic residues" evidence="1">
    <location>
        <begin position="1347"/>
        <end position="1357"/>
    </location>
</feature>
<feature type="region of interest" description="Disordered" evidence="1">
    <location>
        <begin position="944"/>
        <end position="979"/>
    </location>
</feature>
<keyword evidence="5" id="KW-1185">Reference proteome</keyword>
<comment type="caution">
    <text evidence="4">The sequence shown here is derived from an EMBL/GenBank/DDBJ whole genome shotgun (WGS) entry which is preliminary data.</text>
</comment>
<dbReference type="InterPro" id="IPR029480">
    <property type="entry name" value="Transpos_assoc"/>
</dbReference>
<dbReference type="PANTHER" id="PTHR10775:SF193">
    <property type="entry name" value="DUF4216 DOMAIN-CONTAINING PROTEIN"/>
    <property type="match status" value="1"/>
</dbReference>
<sequence length="1357" mass="155760">MDYRNERRWMYNRVNPGRKGLTDEFKAGVDNFVDFACVQPTFAENNVIKCPCTKCRNRRYKNPGDVKLHLYKWGFESNYWCWIYHGEEVLQSSGNFDDTSHNHVDGDDMYETMIYDNFGLNQEPSYLNRDIEGPHDSAKQFYELLDSAQQPLWSGCTADTELSFTLKMMSIKSSYNIAQKAMDEIFDACNRAMPSPNKVPSSFYEAEKLVSKLGLGHEKIDCCVNGCMLYYKEDIALAQCKFCFEPRFKKSNKPNSKVPRKRMHYLPLIPRLQRLFASPSSAKHMRWHFENQREPGVMCHPSDGEAWKHFDQMYPQFASEPRNVRLGICSDGFSPFGMSAKSYSCWPIIVTVYNLPPSMCMTTPYMFLTSIIPGKHNPKAKIDVYLQPLIDELKCLWETGVVTYDVSLKHNFVLKAALMWTISDFPAYGMLSGWQTAGKLSCPYCMESSKSFWLKNGGKCTWFDCHRQFLPMDHPFRRNKDAFVKGRIEKAYPPHILSGEAVLERVSYIPQITEQQGSKIPGYGSTHNWTKRSIFWELPYWKDNMIRHNLDVMHIEKNVFDNVFHTVMDTKGTKNNKDGVKSRMDLKEHCSRPELELRVDNNGKLLKPKASFTCDNNQQRAVYEWIQNLCTPDGYAGNLTSCVDLEDCKLHGMKSHDCHVFMECLLPVAFSFLPPSHWKAITELSQFFRDLCSANLHVDKVIQLQQNIPIIICKLEKIFPPGFFNCMEHLPVHLPYEALMGGPIQYRWMYPFERFLNYLKRKVKNKARVEGSICEAYLIEEATNFASYYFESHVESWRTKVGRNLDDGGIDVSVQPTLSVFNRPGRGLGATRSRYLNSKEFFAAHQHVLLNCAEVKPYLTSYEDGLRALNPGITSEQIDLAIEDNFAKWFRDYVYNPDNMVHNQFLHDLAMGPLVEMVRINREIQNGNISRIITYPPAVINAQNRYQPRDPSSSTSCPSQNAPTSSDDSTTLVTPSTPPVLSPLVNQEPKIEIVPDGISGFIPCKANRFVMPCITKKFDEPIRSYTRASPGLKKAWLSLFNEKYYWRPEYHSRITKNFNKKGSEGLSRALSSARKTKQCPEWIILPIWVQLLEQWRDAKFISKCNTNKKNRNSDVGMALHTGGSIPITEYCRRYEEKHNQTAPPEIVYLQTHTKADGTFVTPKAKKIYDSYEELKSKEPNAKSQDLLLKAAGGRKKGGKVTGFASASVYFFPSASTSQKIQEQSYEDKLLQRRLEEVEKSNSVLLETNKELVQFKESASATLAEMQGIIQSMKMTQPLQQVSYMNVLPRQNMQQGTFMGSLPHHQQSAYINISPQQPQAGSFMSMLMPQPSPIFNNSYTRSNRGENGCEDVEHDLIQ</sequence>
<accession>A0AAV0EVX0</accession>
<dbReference type="Pfam" id="PF13963">
    <property type="entry name" value="Transpos_assoc"/>
    <property type="match status" value="1"/>
</dbReference>
<feature type="domain" description="Transposase-associated" evidence="3">
    <location>
        <begin position="7"/>
        <end position="87"/>
    </location>
</feature>
<dbReference type="InterPro" id="IPR004252">
    <property type="entry name" value="Probable_transposase_24"/>
</dbReference>
<dbReference type="InterPro" id="IPR025452">
    <property type="entry name" value="DUF4218"/>
</dbReference>
<evidence type="ECO:0000256" key="1">
    <source>
        <dbReference type="SAM" id="MobiDB-lite"/>
    </source>
</evidence>
<dbReference type="PANTHER" id="PTHR10775">
    <property type="entry name" value="OS08G0208400 PROTEIN"/>
    <property type="match status" value="1"/>
</dbReference>
<feature type="region of interest" description="Disordered" evidence="1">
    <location>
        <begin position="1336"/>
        <end position="1357"/>
    </location>
</feature>
<dbReference type="InterPro" id="IPR004242">
    <property type="entry name" value="Transposase_21"/>
</dbReference>
<dbReference type="EMBL" id="CAMAPF010000947">
    <property type="protein sequence ID" value="CAH9127396.1"/>
    <property type="molecule type" value="Genomic_DNA"/>
</dbReference>
<dbReference type="Proteomes" id="UP001152523">
    <property type="component" value="Unassembled WGS sequence"/>
</dbReference>
<reference evidence="4" key="1">
    <citation type="submission" date="2022-07" db="EMBL/GenBank/DDBJ databases">
        <authorList>
            <person name="Macas J."/>
            <person name="Novak P."/>
            <person name="Neumann P."/>
        </authorList>
    </citation>
    <scope>NUCLEOTIDE SEQUENCE</scope>
</reference>
<name>A0AAV0EVX0_9ASTE</name>
<dbReference type="Pfam" id="PF13960">
    <property type="entry name" value="DUF4218"/>
    <property type="match status" value="1"/>
</dbReference>
<evidence type="ECO:0000259" key="3">
    <source>
        <dbReference type="Pfam" id="PF13963"/>
    </source>
</evidence>
<protein>
    <submittedName>
        <fullName evidence="4">Uncharacterized protein</fullName>
    </submittedName>
</protein>
<feature type="compositionally biased region" description="Low complexity" evidence="1">
    <location>
        <begin position="963"/>
        <end position="975"/>
    </location>
</feature>